<keyword evidence="1" id="KW-0175">Coiled coil</keyword>
<evidence type="ECO:0000259" key="3">
    <source>
        <dbReference type="Pfam" id="PF09361"/>
    </source>
</evidence>
<dbReference type="InterPro" id="IPR018968">
    <property type="entry name" value="Phasin"/>
</dbReference>
<feature type="domain" description="Phasin" evidence="3">
    <location>
        <begin position="68"/>
        <end position="165"/>
    </location>
</feature>
<gene>
    <name evidence="4" type="ORF">J2S73_003489</name>
</gene>
<feature type="compositionally biased region" description="Low complexity" evidence="2">
    <location>
        <begin position="21"/>
        <end position="33"/>
    </location>
</feature>
<dbReference type="InterPro" id="IPR010234">
    <property type="entry name" value="Phasin_subfam-2"/>
</dbReference>
<keyword evidence="5" id="KW-1185">Reference proteome</keyword>
<evidence type="ECO:0000313" key="4">
    <source>
        <dbReference type="EMBL" id="MDQ0317012.1"/>
    </source>
</evidence>
<dbReference type="NCBIfam" id="TIGR01985">
    <property type="entry name" value="phasin_2"/>
    <property type="match status" value="1"/>
</dbReference>
<dbReference type="AlphaFoldDB" id="A0AAE3VRG9"/>
<feature type="compositionally biased region" description="Basic and acidic residues" evidence="2">
    <location>
        <begin position="165"/>
        <end position="177"/>
    </location>
</feature>
<protein>
    <submittedName>
        <fullName evidence="4">Phasin</fullName>
    </submittedName>
</protein>
<organism evidence="4 5">
    <name type="scientific">Amorphus orientalis</name>
    <dbReference type="NCBI Taxonomy" id="649198"/>
    <lineage>
        <taxon>Bacteria</taxon>
        <taxon>Pseudomonadati</taxon>
        <taxon>Pseudomonadota</taxon>
        <taxon>Alphaproteobacteria</taxon>
        <taxon>Hyphomicrobiales</taxon>
        <taxon>Amorphaceae</taxon>
        <taxon>Amorphus</taxon>
    </lineage>
</organism>
<evidence type="ECO:0000313" key="5">
    <source>
        <dbReference type="Proteomes" id="UP001229244"/>
    </source>
</evidence>
<name>A0AAE3VRG9_9HYPH</name>
<reference evidence="4" key="1">
    <citation type="submission" date="2023-07" db="EMBL/GenBank/DDBJ databases">
        <title>Genomic Encyclopedia of Type Strains, Phase IV (KMG-IV): sequencing the most valuable type-strain genomes for metagenomic binning, comparative biology and taxonomic classification.</title>
        <authorList>
            <person name="Goeker M."/>
        </authorList>
    </citation>
    <scope>NUCLEOTIDE SEQUENCE</scope>
    <source>
        <strain evidence="4">DSM 21202</strain>
    </source>
</reference>
<proteinExistence type="predicted"/>
<dbReference type="InterPro" id="IPR010127">
    <property type="entry name" value="Phasin_subfam-1"/>
</dbReference>
<dbReference type="Proteomes" id="UP001229244">
    <property type="component" value="Unassembled WGS sequence"/>
</dbReference>
<comment type="caution">
    <text evidence="4">The sequence shown here is derived from an EMBL/GenBank/DDBJ whole genome shotgun (WGS) entry which is preliminary data.</text>
</comment>
<dbReference type="EMBL" id="JAUSUL010000004">
    <property type="protein sequence ID" value="MDQ0317012.1"/>
    <property type="molecule type" value="Genomic_DNA"/>
</dbReference>
<evidence type="ECO:0000256" key="1">
    <source>
        <dbReference type="SAM" id="Coils"/>
    </source>
</evidence>
<feature type="coiled-coil region" evidence="1">
    <location>
        <begin position="53"/>
        <end position="87"/>
    </location>
</feature>
<feature type="region of interest" description="Disordered" evidence="2">
    <location>
        <begin position="152"/>
        <end position="177"/>
    </location>
</feature>
<sequence length="177" mass="19703">MTEKKTQSTATKDPVKKTAKAADAAIEAAPSAENVTPFPGFATQNLEIPDTVREMAEQHVERARKSYETLKNAAEEATDMMEDAYENTRQGFVDLNLKALDNAKSNTDRAFSFAKEFVAAKSVSEAVELQTKFAREQFESFSSQMKEMQELTTKLASESSAPMKDAWEKTQEKMKVA</sequence>
<evidence type="ECO:0000256" key="2">
    <source>
        <dbReference type="SAM" id="MobiDB-lite"/>
    </source>
</evidence>
<dbReference type="NCBIfam" id="TIGR01841">
    <property type="entry name" value="phasin"/>
    <property type="match status" value="1"/>
</dbReference>
<accession>A0AAE3VRG9</accession>
<dbReference type="RefSeq" id="WP_306886911.1">
    <property type="nucleotide sequence ID" value="NZ_JAUSUL010000004.1"/>
</dbReference>
<dbReference type="Pfam" id="PF09361">
    <property type="entry name" value="Phasin_2"/>
    <property type="match status" value="1"/>
</dbReference>
<feature type="region of interest" description="Disordered" evidence="2">
    <location>
        <begin position="1"/>
        <end position="40"/>
    </location>
</feature>